<dbReference type="RefSeq" id="WP_301165019.1">
    <property type="nucleotide sequence ID" value="NZ_JAUHTR010000002.1"/>
</dbReference>
<comment type="caution">
    <text evidence="1">The sequence shown here is derived from an EMBL/GenBank/DDBJ whole genome shotgun (WGS) entry which is preliminary data.</text>
</comment>
<evidence type="ECO:0000313" key="2">
    <source>
        <dbReference type="Proteomes" id="UP001172721"/>
    </source>
</evidence>
<evidence type="ECO:0000313" key="1">
    <source>
        <dbReference type="EMBL" id="MDN4523963.1"/>
    </source>
</evidence>
<proteinExistence type="predicted"/>
<reference evidence="1" key="1">
    <citation type="submission" date="2023-07" db="EMBL/GenBank/DDBJ databases">
        <title>Fictibacillus sp. isolated from freshwater pond.</title>
        <authorList>
            <person name="Kirdat K."/>
            <person name="Bhat A."/>
            <person name="Mourya A."/>
            <person name="Yadav A."/>
        </authorList>
    </citation>
    <scope>NUCLEOTIDE SEQUENCE</scope>
    <source>
        <strain evidence="1">NE201</strain>
    </source>
</reference>
<organism evidence="1 2">
    <name type="scientific">Fictibacillus fluitans</name>
    <dbReference type="NCBI Taxonomy" id="3058422"/>
    <lineage>
        <taxon>Bacteria</taxon>
        <taxon>Bacillati</taxon>
        <taxon>Bacillota</taxon>
        <taxon>Bacilli</taxon>
        <taxon>Bacillales</taxon>
        <taxon>Fictibacillaceae</taxon>
        <taxon>Fictibacillus</taxon>
    </lineage>
</organism>
<dbReference type="EMBL" id="JAUHTR010000002">
    <property type="protein sequence ID" value="MDN4523963.1"/>
    <property type="molecule type" value="Genomic_DNA"/>
</dbReference>
<gene>
    <name evidence="1" type="ORF">QYB97_05725</name>
</gene>
<protein>
    <submittedName>
        <fullName evidence="1">Uncharacterized protein</fullName>
    </submittedName>
</protein>
<name>A0ABT8HT64_9BACL</name>
<accession>A0ABT8HT64</accession>
<dbReference type="Proteomes" id="UP001172721">
    <property type="component" value="Unassembled WGS sequence"/>
</dbReference>
<keyword evidence="2" id="KW-1185">Reference proteome</keyword>
<sequence>MVPGKITNNKTLSEFQTVQEFNETNKYFLEVHGEKFSKGELIAGV</sequence>